<gene>
    <name evidence="2" type="ORF">FA13DRAFT_556061</name>
</gene>
<feature type="compositionally biased region" description="Pro residues" evidence="1">
    <location>
        <begin position="79"/>
        <end position="89"/>
    </location>
</feature>
<evidence type="ECO:0000256" key="1">
    <source>
        <dbReference type="SAM" id="MobiDB-lite"/>
    </source>
</evidence>
<keyword evidence="3" id="KW-1185">Reference proteome</keyword>
<dbReference type="EMBL" id="QPFP01000231">
    <property type="protein sequence ID" value="TEB18715.1"/>
    <property type="molecule type" value="Genomic_DNA"/>
</dbReference>
<organism evidence="2 3">
    <name type="scientific">Coprinellus micaceus</name>
    <name type="common">Glistening ink-cap mushroom</name>
    <name type="synonym">Coprinus micaceus</name>
    <dbReference type="NCBI Taxonomy" id="71717"/>
    <lineage>
        <taxon>Eukaryota</taxon>
        <taxon>Fungi</taxon>
        <taxon>Dikarya</taxon>
        <taxon>Basidiomycota</taxon>
        <taxon>Agaricomycotina</taxon>
        <taxon>Agaricomycetes</taxon>
        <taxon>Agaricomycetidae</taxon>
        <taxon>Agaricales</taxon>
        <taxon>Agaricineae</taxon>
        <taxon>Psathyrellaceae</taxon>
        <taxon>Coprinellus</taxon>
    </lineage>
</organism>
<accession>A0A4Y7SBK3</accession>
<evidence type="ECO:0000313" key="3">
    <source>
        <dbReference type="Proteomes" id="UP000298030"/>
    </source>
</evidence>
<protein>
    <submittedName>
        <fullName evidence="2">Uncharacterized protein</fullName>
    </submittedName>
</protein>
<dbReference type="AlphaFoldDB" id="A0A4Y7SBK3"/>
<name>A0A4Y7SBK3_COPMI</name>
<reference evidence="2 3" key="1">
    <citation type="journal article" date="2019" name="Nat. Ecol. Evol.">
        <title>Megaphylogeny resolves global patterns of mushroom evolution.</title>
        <authorList>
            <person name="Varga T."/>
            <person name="Krizsan K."/>
            <person name="Foldi C."/>
            <person name="Dima B."/>
            <person name="Sanchez-Garcia M."/>
            <person name="Sanchez-Ramirez S."/>
            <person name="Szollosi G.J."/>
            <person name="Szarkandi J.G."/>
            <person name="Papp V."/>
            <person name="Albert L."/>
            <person name="Andreopoulos W."/>
            <person name="Angelini C."/>
            <person name="Antonin V."/>
            <person name="Barry K.W."/>
            <person name="Bougher N.L."/>
            <person name="Buchanan P."/>
            <person name="Buyck B."/>
            <person name="Bense V."/>
            <person name="Catcheside P."/>
            <person name="Chovatia M."/>
            <person name="Cooper J."/>
            <person name="Damon W."/>
            <person name="Desjardin D."/>
            <person name="Finy P."/>
            <person name="Geml J."/>
            <person name="Haridas S."/>
            <person name="Hughes K."/>
            <person name="Justo A."/>
            <person name="Karasinski D."/>
            <person name="Kautmanova I."/>
            <person name="Kiss B."/>
            <person name="Kocsube S."/>
            <person name="Kotiranta H."/>
            <person name="LaButti K.M."/>
            <person name="Lechner B.E."/>
            <person name="Liimatainen K."/>
            <person name="Lipzen A."/>
            <person name="Lukacs Z."/>
            <person name="Mihaltcheva S."/>
            <person name="Morgado L.N."/>
            <person name="Niskanen T."/>
            <person name="Noordeloos M.E."/>
            <person name="Ohm R.A."/>
            <person name="Ortiz-Santana B."/>
            <person name="Ovrebo C."/>
            <person name="Racz N."/>
            <person name="Riley R."/>
            <person name="Savchenko A."/>
            <person name="Shiryaev A."/>
            <person name="Soop K."/>
            <person name="Spirin V."/>
            <person name="Szebenyi C."/>
            <person name="Tomsovsky M."/>
            <person name="Tulloss R.E."/>
            <person name="Uehling J."/>
            <person name="Grigoriev I.V."/>
            <person name="Vagvolgyi C."/>
            <person name="Papp T."/>
            <person name="Martin F.M."/>
            <person name="Miettinen O."/>
            <person name="Hibbett D.S."/>
            <person name="Nagy L.G."/>
        </authorList>
    </citation>
    <scope>NUCLEOTIDE SEQUENCE [LARGE SCALE GENOMIC DNA]</scope>
    <source>
        <strain evidence="2 3">FP101781</strain>
    </source>
</reference>
<sequence>MVTHRPASCLPQGPRLHFRQGVWAAILTLRYQCPQAIIWKYKLLFRQLDEGVYQAWDGGPERQNTGTQVPLEPDESPHHPSPTRRPPSTLPLSVKLAPFEAGQGPYRLGVKSPRCGRGAVGSIPATDIVLLPTSFPGHYPLFFILSFYPW</sequence>
<feature type="region of interest" description="Disordered" evidence="1">
    <location>
        <begin position="55"/>
        <end position="91"/>
    </location>
</feature>
<proteinExistence type="predicted"/>
<evidence type="ECO:0000313" key="2">
    <source>
        <dbReference type="EMBL" id="TEB18715.1"/>
    </source>
</evidence>
<comment type="caution">
    <text evidence="2">The sequence shown here is derived from an EMBL/GenBank/DDBJ whole genome shotgun (WGS) entry which is preliminary data.</text>
</comment>
<dbReference type="Proteomes" id="UP000298030">
    <property type="component" value="Unassembled WGS sequence"/>
</dbReference>